<dbReference type="Proteomes" id="UP000075714">
    <property type="component" value="Unassembled WGS sequence"/>
</dbReference>
<comment type="caution">
    <text evidence="2">The sequence shown here is derived from an EMBL/GenBank/DDBJ whole genome shotgun (WGS) entry which is preliminary data.</text>
</comment>
<organism evidence="2 3">
    <name type="scientific">Gonium pectorale</name>
    <name type="common">Green alga</name>
    <dbReference type="NCBI Taxonomy" id="33097"/>
    <lineage>
        <taxon>Eukaryota</taxon>
        <taxon>Viridiplantae</taxon>
        <taxon>Chlorophyta</taxon>
        <taxon>core chlorophytes</taxon>
        <taxon>Chlorophyceae</taxon>
        <taxon>CS clade</taxon>
        <taxon>Chlamydomonadales</taxon>
        <taxon>Volvocaceae</taxon>
        <taxon>Gonium</taxon>
    </lineage>
</organism>
<feature type="compositionally biased region" description="Polar residues" evidence="1">
    <location>
        <begin position="13"/>
        <end position="23"/>
    </location>
</feature>
<proteinExistence type="predicted"/>
<dbReference type="OrthoDB" id="531793at2759"/>
<gene>
    <name evidence="2" type="ORF">GPECTOR_35g849</name>
</gene>
<dbReference type="AlphaFoldDB" id="A0A150GC29"/>
<accession>A0A150GC29</accession>
<dbReference type="EMBL" id="LSYV01000036">
    <property type="protein sequence ID" value="KXZ47411.1"/>
    <property type="molecule type" value="Genomic_DNA"/>
</dbReference>
<evidence type="ECO:0000256" key="1">
    <source>
        <dbReference type="SAM" id="MobiDB-lite"/>
    </source>
</evidence>
<protein>
    <submittedName>
        <fullName evidence="2">Uncharacterized protein</fullName>
    </submittedName>
</protein>
<evidence type="ECO:0000313" key="3">
    <source>
        <dbReference type="Proteomes" id="UP000075714"/>
    </source>
</evidence>
<reference evidence="3" key="1">
    <citation type="journal article" date="2016" name="Nat. Commun.">
        <title>The Gonium pectorale genome demonstrates co-option of cell cycle regulation during the evolution of multicellularity.</title>
        <authorList>
            <person name="Hanschen E.R."/>
            <person name="Marriage T.N."/>
            <person name="Ferris P.J."/>
            <person name="Hamaji T."/>
            <person name="Toyoda A."/>
            <person name="Fujiyama A."/>
            <person name="Neme R."/>
            <person name="Noguchi H."/>
            <person name="Minakuchi Y."/>
            <person name="Suzuki M."/>
            <person name="Kawai-Toyooka H."/>
            <person name="Smith D.R."/>
            <person name="Sparks H."/>
            <person name="Anderson J."/>
            <person name="Bakaric R."/>
            <person name="Luria V."/>
            <person name="Karger A."/>
            <person name="Kirschner M.W."/>
            <person name="Durand P.M."/>
            <person name="Michod R.E."/>
            <person name="Nozaki H."/>
            <person name="Olson B.J."/>
        </authorList>
    </citation>
    <scope>NUCLEOTIDE SEQUENCE [LARGE SCALE GENOMIC DNA]</scope>
    <source>
        <strain evidence="3">NIES-2863</strain>
    </source>
</reference>
<sequence>MSEVYAEYPAGVRSSQPPSSVSKLPNEVTPEVQQLIQTIRDYKSATEWERIDEATRALDTDCVYDSPFMYITGGRDRVRAVAKLLAPFAHTEFEPKLVRILMDSASRKAEMEVDGTLRVVPHRYWFLPATWFIPTLPIEGTVSMHVKSWNDKVARVEERFFNLPTIIPLPFRWVAGWLTSTAGILMEPALRTLSDWTATGRGMVEGGTEAAVRHPAVATVVGKAEELKESVAGTVGAAKAKVVGLVSE</sequence>
<feature type="region of interest" description="Disordered" evidence="1">
    <location>
        <begin position="1"/>
        <end position="27"/>
    </location>
</feature>
<keyword evidence="3" id="KW-1185">Reference proteome</keyword>
<name>A0A150GC29_GONPE</name>
<evidence type="ECO:0000313" key="2">
    <source>
        <dbReference type="EMBL" id="KXZ47411.1"/>
    </source>
</evidence>